<feature type="compositionally biased region" description="Polar residues" evidence="1">
    <location>
        <begin position="40"/>
        <end position="50"/>
    </location>
</feature>
<proteinExistence type="predicted"/>
<keyword evidence="3" id="KW-1185">Reference proteome</keyword>
<dbReference type="AlphaFoldDB" id="A0A811V5N4"/>
<dbReference type="EMBL" id="CAJHJT010000056">
    <property type="protein sequence ID" value="CAD7011448.1"/>
    <property type="molecule type" value="Genomic_DNA"/>
</dbReference>
<protein>
    <submittedName>
        <fullName evidence="2">(Mediterranean fruit fly) hypothetical protein</fullName>
    </submittedName>
</protein>
<evidence type="ECO:0000313" key="2">
    <source>
        <dbReference type="EMBL" id="CAD7011448.1"/>
    </source>
</evidence>
<accession>A0A811V5N4</accession>
<dbReference type="Proteomes" id="UP000606786">
    <property type="component" value="Unassembled WGS sequence"/>
</dbReference>
<gene>
    <name evidence="2" type="ORF">CCAP1982_LOCUS19548</name>
</gene>
<name>A0A811V5N4_CERCA</name>
<sequence>MEHLNPSDDENGLIGYINELIGELRTAKQNLEDVYAAPGESSNNSPNVHSSTKEREDKYHTDSPTLERSGCDTMMAK</sequence>
<feature type="compositionally biased region" description="Basic and acidic residues" evidence="1">
    <location>
        <begin position="51"/>
        <end position="61"/>
    </location>
</feature>
<comment type="caution">
    <text evidence="2">The sequence shown here is derived from an EMBL/GenBank/DDBJ whole genome shotgun (WGS) entry which is preliminary data.</text>
</comment>
<organism evidence="2 3">
    <name type="scientific">Ceratitis capitata</name>
    <name type="common">Mediterranean fruit fly</name>
    <name type="synonym">Tephritis capitata</name>
    <dbReference type="NCBI Taxonomy" id="7213"/>
    <lineage>
        <taxon>Eukaryota</taxon>
        <taxon>Metazoa</taxon>
        <taxon>Ecdysozoa</taxon>
        <taxon>Arthropoda</taxon>
        <taxon>Hexapoda</taxon>
        <taxon>Insecta</taxon>
        <taxon>Pterygota</taxon>
        <taxon>Neoptera</taxon>
        <taxon>Endopterygota</taxon>
        <taxon>Diptera</taxon>
        <taxon>Brachycera</taxon>
        <taxon>Muscomorpha</taxon>
        <taxon>Tephritoidea</taxon>
        <taxon>Tephritidae</taxon>
        <taxon>Ceratitis</taxon>
        <taxon>Ceratitis</taxon>
    </lineage>
</organism>
<evidence type="ECO:0000313" key="3">
    <source>
        <dbReference type="Proteomes" id="UP000606786"/>
    </source>
</evidence>
<evidence type="ECO:0000256" key="1">
    <source>
        <dbReference type="SAM" id="MobiDB-lite"/>
    </source>
</evidence>
<reference evidence="2" key="1">
    <citation type="submission" date="2020-11" db="EMBL/GenBank/DDBJ databases">
        <authorList>
            <person name="Whitehead M."/>
        </authorList>
    </citation>
    <scope>NUCLEOTIDE SEQUENCE</scope>
    <source>
        <strain evidence="2">EGII</strain>
    </source>
</reference>
<feature type="region of interest" description="Disordered" evidence="1">
    <location>
        <begin position="32"/>
        <end position="77"/>
    </location>
</feature>